<reference evidence="3" key="1">
    <citation type="submission" date="2019-12" db="EMBL/GenBank/DDBJ databases">
        <authorList>
            <person name="Scholes J."/>
        </authorList>
    </citation>
    <scope>NUCLEOTIDE SEQUENCE</scope>
</reference>
<sequence length="343" mass="38372">MHLQSSDHFGMNLVLIQLNGNNFLPWKRAVLIALGAKNKLDFVNDSNIRTFSSVRNSDMAKLNKFKIGLCQISVTADKRSNIDKACSMIESASKQGANLVVLPEMWNCPYSTEYFERFAENFEDEINAPTYKMLSRIASREGLTIIGGSIPEWCGGRLHNTCCVFGPNGKLLAKHRKIHMFDVDIPGDISFKESDIFLAGAEPTIVDTDVGRIGIGICHDIRFPELAMVYEARGADMICYPGAFNISTGEALWELEQKARLQIRVFVKLYVATCSPSRDSAGSYAIWGHSSLIDPLGRVIATSGHEETIVLAEVDYDATQCTRESLPILKQRRQDIYRFKVLY</sequence>
<name>A0A9N7R5L4_STRHE</name>
<dbReference type="GO" id="GO:0006107">
    <property type="term" value="P:oxaloacetate metabolic process"/>
    <property type="evidence" value="ECO:0007669"/>
    <property type="project" value="TreeGrafter"/>
</dbReference>
<evidence type="ECO:0000259" key="2">
    <source>
        <dbReference type="PROSITE" id="PS50263"/>
    </source>
</evidence>
<protein>
    <submittedName>
        <fullName evidence="3">Omega-amidase-chloroplastic</fullName>
    </submittedName>
</protein>
<dbReference type="PANTHER" id="PTHR23088:SF53">
    <property type="entry name" value="OS06G0206000 PROTEIN"/>
    <property type="match status" value="1"/>
</dbReference>
<dbReference type="GO" id="GO:0006528">
    <property type="term" value="P:asparagine metabolic process"/>
    <property type="evidence" value="ECO:0007669"/>
    <property type="project" value="TreeGrafter"/>
</dbReference>
<comment type="caution">
    <text evidence="3">The sequence shown here is derived from an EMBL/GenBank/DDBJ whole genome shotgun (WGS) entry which is preliminary data.</text>
</comment>
<dbReference type="PANTHER" id="PTHR23088">
    <property type="entry name" value="NITRILASE-RELATED"/>
    <property type="match status" value="1"/>
</dbReference>
<evidence type="ECO:0000313" key="3">
    <source>
        <dbReference type="EMBL" id="CAA0814590.1"/>
    </source>
</evidence>
<dbReference type="PROSITE" id="PS50263">
    <property type="entry name" value="CN_HYDROLASE"/>
    <property type="match status" value="1"/>
</dbReference>
<dbReference type="InterPro" id="IPR003010">
    <property type="entry name" value="C-N_Hydrolase"/>
</dbReference>
<dbReference type="Gene3D" id="3.60.110.10">
    <property type="entry name" value="Carbon-nitrogen hydrolase"/>
    <property type="match status" value="1"/>
</dbReference>
<organism evidence="3 4">
    <name type="scientific">Striga hermonthica</name>
    <name type="common">Purple witchweed</name>
    <name type="synonym">Buchnera hermonthica</name>
    <dbReference type="NCBI Taxonomy" id="68872"/>
    <lineage>
        <taxon>Eukaryota</taxon>
        <taxon>Viridiplantae</taxon>
        <taxon>Streptophyta</taxon>
        <taxon>Embryophyta</taxon>
        <taxon>Tracheophyta</taxon>
        <taxon>Spermatophyta</taxon>
        <taxon>Magnoliopsida</taxon>
        <taxon>eudicotyledons</taxon>
        <taxon>Gunneridae</taxon>
        <taxon>Pentapetalae</taxon>
        <taxon>asterids</taxon>
        <taxon>lamiids</taxon>
        <taxon>Lamiales</taxon>
        <taxon>Orobanchaceae</taxon>
        <taxon>Buchnereae</taxon>
        <taxon>Striga</taxon>
    </lineage>
</organism>
<dbReference type="InterPro" id="IPR036526">
    <property type="entry name" value="C-N_Hydrolase_sf"/>
</dbReference>
<dbReference type="GO" id="GO:0050152">
    <property type="term" value="F:omega-amidase activity"/>
    <property type="evidence" value="ECO:0007669"/>
    <property type="project" value="TreeGrafter"/>
</dbReference>
<dbReference type="Proteomes" id="UP001153555">
    <property type="component" value="Unassembled WGS sequence"/>
</dbReference>
<dbReference type="EMBL" id="CACSLK010012206">
    <property type="protein sequence ID" value="CAA0814590.1"/>
    <property type="molecule type" value="Genomic_DNA"/>
</dbReference>
<evidence type="ECO:0000256" key="1">
    <source>
        <dbReference type="ARBA" id="ARBA00022801"/>
    </source>
</evidence>
<keyword evidence="1" id="KW-0378">Hydrolase</keyword>
<proteinExistence type="predicted"/>
<dbReference type="Pfam" id="PF00795">
    <property type="entry name" value="CN_hydrolase"/>
    <property type="match status" value="1"/>
</dbReference>
<dbReference type="GO" id="GO:0006541">
    <property type="term" value="P:glutamine metabolic process"/>
    <property type="evidence" value="ECO:0007669"/>
    <property type="project" value="TreeGrafter"/>
</dbReference>
<evidence type="ECO:0000313" key="4">
    <source>
        <dbReference type="Proteomes" id="UP001153555"/>
    </source>
</evidence>
<accession>A0A9N7R5L4</accession>
<dbReference type="CDD" id="cd07572">
    <property type="entry name" value="nit"/>
    <property type="match status" value="1"/>
</dbReference>
<feature type="domain" description="CN hydrolase" evidence="2">
    <location>
        <begin position="65"/>
        <end position="316"/>
    </location>
</feature>
<gene>
    <name evidence="3" type="ORF">SHERM_14873</name>
</gene>
<dbReference type="GO" id="GO:0005739">
    <property type="term" value="C:mitochondrion"/>
    <property type="evidence" value="ECO:0007669"/>
    <property type="project" value="TreeGrafter"/>
</dbReference>
<dbReference type="InterPro" id="IPR045254">
    <property type="entry name" value="Nit1/2_C-N_Hydrolase"/>
</dbReference>
<dbReference type="AlphaFoldDB" id="A0A9N7R5L4"/>
<dbReference type="Pfam" id="PF14244">
    <property type="entry name" value="Retrotran_gag_3"/>
    <property type="match status" value="1"/>
</dbReference>
<dbReference type="SUPFAM" id="SSF56317">
    <property type="entry name" value="Carbon-nitrogen hydrolase"/>
    <property type="match status" value="1"/>
</dbReference>
<dbReference type="InterPro" id="IPR029472">
    <property type="entry name" value="Copia-like_N"/>
</dbReference>
<keyword evidence="4" id="KW-1185">Reference proteome</keyword>
<dbReference type="OrthoDB" id="10250282at2759"/>